<evidence type="ECO:0000259" key="2">
    <source>
        <dbReference type="Pfam" id="PF13699"/>
    </source>
</evidence>
<gene>
    <name evidence="3" type="ORF">RNAN_2479</name>
</gene>
<sequence length="616" mass="68756">MNTGSVIDFMPQFWQSKRLLKMKFAKGRTQSVQEPQHTASSGAASAALQQSPLMQQQAAQLLALRQGAQQLLQRKQLTDVSQQISLEEEEPLQGKFEPAAVSQRQAEESSNSNNTGMPDQLKSGIESLSGYAMDDVKVHYNSAKPAQMQAHAYAQGTDIHLAPGQEKHLPHEAWHVVQQKQGRVRATTQLKGEAINDNPGLEHEADVMGAKALQRASESQDTRPDPISKGGNDGQVNSTEITTMFFSSSVPSIQRVEEPTKQRKRVREKDDETGEASQLKQFQKNPDQRNSKVVQLAIKHESEAPPGTKILVVNTSSNDAGDIGRVIRQSNSKPNCMVVEFDNEKGVLYRVYFNEIDVIQTTDDVVHSTEKAQLKLMMDQAIVAASDAVDELNAVMSTDETWAHGKIITPADQLKKCLSDCKNLSAEETATYLYTTYFYGPLNKYLRSPEVKFESAVVQRLVDITHAFLQRAFNATPGAALLPKFRMELQAEWIDKVATKTGDALTFRAFTSTHPELKGVNAMWGDIESGTFGKVTKLALLVFQGTSKFLYPSTKYFPTEHEHILPPEMHTHISEKYQIHWHDWTVTVYHLTVVGSGDVKQIELDFDKDGNVYRKK</sequence>
<dbReference type="SUPFAM" id="SSF56399">
    <property type="entry name" value="ADP-ribosylation"/>
    <property type="match status" value="1"/>
</dbReference>
<evidence type="ECO:0000313" key="4">
    <source>
        <dbReference type="Proteomes" id="UP000004374"/>
    </source>
</evidence>
<feature type="compositionally biased region" description="Polar residues" evidence="1">
    <location>
        <begin position="28"/>
        <end position="38"/>
    </location>
</feature>
<evidence type="ECO:0000313" key="3">
    <source>
        <dbReference type="EMBL" id="GAB59473.1"/>
    </source>
</evidence>
<dbReference type="AlphaFoldDB" id="I1DZJ5"/>
<feature type="region of interest" description="Disordered" evidence="1">
    <location>
        <begin position="250"/>
        <end position="290"/>
    </location>
</feature>
<dbReference type="Proteomes" id="UP000004374">
    <property type="component" value="Unassembled WGS sequence"/>
</dbReference>
<feature type="region of interest" description="Disordered" evidence="1">
    <location>
        <begin position="212"/>
        <end position="237"/>
    </location>
</feature>
<feature type="compositionally biased region" description="Polar residues" evidence="1">
    <location>
        <begin position="275"/>
        <end position="285"/>
    </location>
</feature>
<feature type="compositionally biased region" description="Polar residues" evidence="1">
    <location>
        <begin position="102"/>
        <end position="117"/>
    </location>
</feature>
<dbReference type="InterPro" id="IPR025295">
    <property type="entry name" value="eCIS_core_dom"/>
</dbReference>
<reference evidence="3 4" key="1">
    <citation type="journal article" date="2012" name="J. Bacteriol.">
        <title>Genome Sequence of the Protease-Producing Bacterium Rheinheimera nanhaiensis E407-8T, Isolated from Deep-Sea Sediment of the South China Sea.</title>
        <authorList>
            <person name="Zhang X.-Y."/>
            <person name="Zhang Y.-J."/>
            <person name="Qin Q.-L."/>
            <person name="Xie B.-B."/>
            <person name="Chen X.-L."/>
            <person name="Zhou B.-C."/>
            <person name="Zhang Y.-Z."/>
        </authorList>
    </citation>
    <scope>NUCLEOTIDE SEQUENCE [LARGE SCALE GENOMIC DNA]</scope>
    <source>
        <strain evidence="3 4">E407-8</strain>
    </source>
</reference>
<dbReference type="EMBL" id="BAFK01000013">
    <property type="protein sequence ID" value="GAB59473.1"/>
    <property type="molecule type" value="Genomic_DNA"/>
</dbReference>
<comment type="caution">
    <text evidence="3">The sequence shown here is derived from an EMBL/GenBank/DDBJ whole genome shotgun (WGS) entry which is preliminary data.</text>
</comment>
<dbReference type="Gene3D" id="3.90.176.10">
    <property type="entry name" value="Toxin ADP-ribosyltransferase, Chain A, domain 1"/>
    <property type="match status" value="1"/>
</dbReference>
<evidence type="ECO:0000256" key="1">
    <source>
        <dbReference type="SAM" id="MobiDB-lite"/>
    </source>
</evidence>
<feature type="domain" description="eCIS core" evidence="2">
    <location>
        <begin position="117"/>
        <end position="182"/>
    </location>
</feature>
<feature type="region of interest" description="Disordered" evidence="1">
    <location>
        <begin position="28"/>
        <end position="47"/>
    </location>
</feature>
<dbReference type="STRING" id="562729.RNAN_2479"/>
<keyword evidence="4" id="KW-1185">Reference proteome</keyword>
<name>I1DZJ5_9GAMM</name>
<feature type="region of interest" description="Disordered" evidence="1">
    <location>
        <begin position="88"/>
        <end position="120"/>
    </location>
</feature>
<protein>
    <recommendedName>
        <fullName evidence="2">eCIS core domain-containing protein</fullName>
    </recommendedName>
</protein>
<dbReference type="Pfam" id="PF13699">
    <property type="entry name" value="eCIS_core"/>
    <property type="match status" value="1"/>
</dbReference>
<proteinExistence type="predicted"/>
<organism evidence="3 4">
    <name type="scientific">Rheinheimera nanhaiensis E407-8</name>
    <dbReference type="NCBI Taxonomy" id="562729"/>
    <lineage>
        <taxon>Bacteria</taxon>
        <taxon>Pseudomonadati</taxon>
        <taxon>Pseudomonadota</taxon>
        <taxon>Gammaproteobacteria</taxon>
        <taxon>Chromatiales</taxon>
        <taxon>Chromatiaceae</taxon>
        <taxon>Rheinheimera</taxon>
    </lineage>
</organism>
<accession>I1DZJ5</accession>